<dbReference type="InterPro" id="IPR002762">
    <property type="entry name" value="CbiX-like"/>
</dbReference>
<keyword evidence="2" id="KW-0456">Lyase</keyword>
<dbReference type="GO" id="GO:0046872">
    <property type="term" value="F:metal ion binding"/>
    <property type="evidence" value="ECO:0007669"/>
    <property type="project" value="UniProtKB-KW"/>
</dbReference>
<reference evidence="3" key="1">
    <citation type="submission" date="2018-06" db="EMBL/GenBank/DDBJ databases">
        <authorList>
            <person name="Zhirakovskaya E."/>
        </authorList>
    </citation>
    <scope>NUCLEOTIDE SEQUENCE</scope>
</reference>
<sequence length="126" mass="14091">MTEPKKGVVLFAHGSRDERWKKPFIELENRLAKKNANTMVRAGFLQDCKPSLYDVVNDMAGAGCKNIVVAPVFLAIGAHAGKDFPVMAKKLEEDYPEVNFEWTEVIGQWEETINALSEVIAKRLLG</sequence>
<gene>
    <name evidence="3" type="ORF">MNBD_NITROSPINAE01-954</name>
</gene>
<dbReference type="SUPFAM" id="SSF53800">
    <property type="entry name" value="Chelatase"/>
    <property type="match status" value="1"/>
</dbReference>
<dbReference type="GO" id="GO:0016829">
    <property type="term" value="F:lyase activity"/>
    <property type="evidence" value="ECO:0007669"/>
    <property type="project" value="UniProtKB-KW"/>
</dbReference>
<dbReference type="Gene3D" id="3.40.50.1400">
    <property type="match status" value="1"/>
</dbReference>
<protein>
    <recommendedName>
        <fullName evidence="4">Sirohydrochlorin cobaltochelatase</fullName>
    </recommendedName>
</protein>
<accession>A0A3B1CI75</accession>
<dbReference type="Pfam" id="PF01903">
    <property type="entry name" value="CbiX"/>
    <property type="match status" value="1"/>
</dbReference>
<dbReference type="CDD" id="cd03416">
    <property type="entry name" value="CbiX_SirB_N"/>
    <property type="match status" value="1"/>
</dbReference>
<dbReference type="AlphaFoldDB" id="A0A3B1CI75"/>
<dbReference type="PANTHER" id="PTHR33542">
    <property type="entry name" value="SIROHYDROCHLORIN FERROCHELATASE, CHLOROPLASTIC"/>
    <property type="match status" value="1"/>
</dbReference>
<evidence type="ECO:0000256" key="2">
    <source>
        <dbReference type="ARBA" id="ARBA00023239"/>
    </source>
</evidence>
<evidence type="ECO:0000313" key="3">
    <source>
        <dbReference type="EMBL" id="VAX18465.1"/>
    </source>
</evidence>
<organism evidence="3">
    <name type="scientific">hydrothermal vent metagenome</name>
    <dbReference type="NCBI Taxonomy" id="652676"/>
    <lineage>
        <taxon>unclassified sequences</taxon>
        <taxon>metagenomes</taxon>
        <taxon>ecological metagenomes</taxon>
    </lineage>
</organism>
<proteinExistence type="predicted"/>
<evidence type="ECO:0000256" key="1">
    <source>
        <dbReference type="ARBA" id="ARBA00022723"/>
    </source>
</evidence>
<evidence type="ECO:0008006" key="4">
    <source>
        <dbReference type="Google" id="ProtNLM"/>
    </source>
</evidence>
<name>A0A3B1CI75_9ZZZZ</name>
<dbReference type="PANTHER" id="PTHR33542:SF3">
    <property type="entry name" value="SIROHYDROCHLORIN FERROCHELATASE, CHLOROPLASTIC"/>
    <property type="match status" value="1"/>
</dbReference>
<dbReference type="InterPro" id="IPR050963">
    <property type="entry name" value="Sirohydro_Cobaltochel/CbiX"/>
</dbReference>
<keyword evidence="1" id="KW-0479">Metal-binding</keyword>
<dbReference type="EMBL" id="UOGC01000071">
    <property type="protein sequence ID" value="VAX18465.1"/>
    <property type="molecule type" value="Genomic_DNA"/>
</dbReference>